<proteinExistence type="predicted"/>
<keyword evidence="1" id="KW-0732">Signal</keyword>
<name>A0ABP7P181_9SPHI</name>
<organism evidence="2 3">
    <name type="scientific">Mucilaginibacter dorajii</name>
    <dbReference type="NCBI Taxonomy" id="692994"/>
    <lineage>
        <taxon>Bacteria</taxon>
        <taxon>Pseudomonadati</taxon>
        <taxon>Bacteroidota</taxon>
        <taxon>Sphingobacteriia</taxon>
        <taxon>Sphingobacteriales</taxon>
        <taxon>Sphingobacteriaceae</taxon>
        <taxon>Mucilaginibacter</taxon>
    </lineage>
</organism>
<keyword evidence="3" id="KW-1185">Reference proteome</keyword>
<reference evidence="3" key="1">
    <citation type="journal article" date="2019" name="Int. J. Syst. Evol. Microbiol.">
        <title>The Global Catalogue of Microorganisms (GCM) 10K type strain sequencing project: providing services to taxonomists for standard genome sequencing and annotation.</title>
        <authorList>
            <consortium name="The Broad Institute Genomics Platform"/>
            <consortium name="The Broad Institute Genome Sequencing Center for Infectious Disease"/>
            <person name="Wu L."/>
            <person name="Ma J."/>
        </authorList>
    </citation>
    <scope>NUCLEOTIDE SEQUENCE [LARGE SCALE GENOMIC DNA]</scope>
    <source>
        <strain evidence="3">JCM 16601</strain>
    </source>
</reference>
<accession>A0ABP7P181</accession>
<evidence type="ECO:0000313" key="3">
    <source>
        <dbReference type="Proteomes" id="UP001500742"/>
    </source>
</evidence>
<dbReference type="Pfam" id="PF13650">
    <property type="entry name" value="Asp_protease_2"/>
    <property type="match status" value="1"/>
</dbReference>
<dbReference type="RefSeq" id="WP_344757678.1">
    <property type="nucleotide sequence ID" value="NZ_BAAAZC010000002.1"/>
</dbReference>
<dbReference type="Proteomes" id="UP001500742">
    <property type="component" value="Unassembled WGS sequence"/>
</dbReference>
<feature type="signal peptide" evidence="1">
    <location>
        <begin position="1"/>
        <end position="23"/>
    </location>
</feature>
<evidence type="ECO:0008006" key="4">
    <source>
        <dbReference type="Google" id="ProtNLM"/>
    </source>
</evidence>
<dbReference type="SUPFAM" id="SSF50630">
    <property type="entry name" value="Acid proteases"/>
    <property type="match status" value="1"/>
</dbReference>
<evidence type="ECO:0000313" key="2">
    <source>
        <dbReference type="EMBL" id="GAA3957649.1"/>
    </source>
</evidence>
<evidence type="ECO:0000256" key="1">
    <source>
        <dbReference type="SAM" id="SignalP"/>
    </source>
</evidence>
<protein>
    <recommendedName>
        <fullName evidence="4">Peptidase A2 domain-containing protein</fullName>
    </recommendedName>
</protein>
<comment type="caution">
    <text evidence="2">The sequence shown here is derived from an EMBL/GenBank/DDBJ whole genome shotgun (WGS) entry which is preliminary data.</text>
</comment>
<feature type="chain" id="PRO_5047441718" description="Peptidase A2 domain-containing protein" evidence="1">
    <location>
        <begin position="24"/>
        <end position="326"/>
    </location>
</feature>
<dbReference type="InterPro" id="IPR021109">
    <property type="entry name" value="Peptidase_aspartic_dom_sf"/>
</dbReference>
<gene>
    <name evidence="2" type="ORF">GCM10022210_01090</name>
</gene>
<dbReference type="PROSITE" id="PS51257">
    <property type="entry name" value="PROKAR_LIPOPROTEIN"/>
    <property type="match status" value="1"/>
</dbReference>
<dbReference type="Gene3D" id="2.40.70.10">
    <property type="entry name" value="Acid Proteases"/>
    <property type="match status" value="2"/>
</dbReference>
<sequence length="326" mass="36503">MRRPYLYLLLLILLACRQTGQCAGKVSIDDITFKNAIRDPDPDPSGDFNTVIVPIKRAGNLIIVEAQIDTLAGNFVLDTGAPYLVLNATYFRNMRKIDNQEPAGLNGAASESFTTAVFNFNILDIHYTRLTADVTDLSAIENGRGIKILGLLGTRLFSKFSITVDLFRNALYIQKLDADGNVPVAEKAFHDPWMKTSFRFANDVIFIKGIANGDTMWFAFDTGAESNLMDYDRARKILPGMQVISRSKTTGIGGSAFEVIYARFDTLLIGDRRFIKNRVLLTSLDKMGKAYGHSVDGILGYDFFIRGIFSINFVKKEFEMYIYTNQ</sequence>
<dbReference type="EMBL" id="BAAAZC010000002">
    <property type="protein sequence ID" value="GAA3957649.1"/>
    <property type="molecule type" value="Genomic_DNA"/>
</dbReference>